<dbReference type="Proteomes" id="UP001056500">
    <property type="component" value="Chromosome"/>
</dbReference>
<evidence type="ECO:0000313" key="3">
    <source>
        <dbReference type="Proteomes" id="UP001056500"/>
    </source>
</evidence>
<keyword evidence="3" id="KW-1185">Reference proteome</keyword>
<evidence type="ECO:0000256" key="1">
    <source>
        <dbReference type="SAM" id="Phobius"/>
    </source>
</evidence>
<dbReference type="RefSeq" id="WP_251872207.1">
    <property type="nucleotide sequence ID" value="NZ_CP098755.1"/>
</dbReference>
<proteinExistence type="predicted"/>
<keyword evidence="1" id="KW-0812">Transmembrane</keyword>
<protein>
    <submittedName>
        <fullName evidence="2">Uncharacterized protein</fullName>
    </submittedName>
</protein>
<keyword evidence="1" id="KW-0472">Membrane</keyword>
<feature type="transmembrane region" description="Helical" evidence="1">
    <location>
        <begin position="6"/>
        <end position="23"/>
    </location>
</feature>
<accession>A0ABY4WD67</accession>
<name>A0ABY4WD67_9BACL</name>
<reference evidence="2" key="1">
    <citation type="submission" date="2022-06" db="EMBL/GenBank/DDBJ databases">
        <title>Genome sequencing of Brevibacillus sp. BB3-R1.</title>
        <authorList>
            <person name="Heo J."/>
            <person name="Lee D."/>
            <person name="Won M."/>
            <person name="Han B.-H."/>
            <person name="Hong S.-B."/>
            <person name="Kwon S.-W."/>
        </authorList>
    </citation>
    <scope>NUCLEOTIDE SEQUENCE</scope>
    <source>
        <strain evidence="2">BB3-R1</strain>
    </source>
</reference>
<gene>
    <name evidence="2" type="ORF">NDK47_23745</name>
</gene>
<sequence>MMSFDWVNALALIVCFLVLVVTYKHIELQVRINNILDLQLKANKDNKQCEEKKENNEGEDHSPP</sequence>
<organism evidence="2 3">
    <name type="scientific">Brevibacillus ruminantium</name>
    <dbReference type="NCBI Taxonomy" id="2950604"/>
    <lineage>
        <taxon>Bacteria</taxon>
        <taxon>Bacillati</taxon>
        <taxon>Bacillota</taxon>
        <taxon>Bacilli</taxon>
        <taxon>Bacillales</taxon>
        <taxon>Paenibacillaceae</taxon>
        <taxon>Brevibacillus</taxon>
    </lineage>
</organism>
<evidence type="ECO:0000313" key="2">
    <source>
        <dbReference type="EMBL" id="USG65100.1"/>
    </source>
</evidence>
<keyword evidence="1" id="KW-1133">Transmembrane helix</keyword>
<dbReference type="EMBL" id="CP098755">
    <property type="protein sequence ID" value="USG65100.1"/>
    <property type="molecule type" value="Genomic_DNA"/>
</dbReference>